<reference evidence="2" key="2">
    <citation type="submission" date="2017-02" db="EMBL/GenBank/DDBJ databases">
        <title>Sunflower complete genome.</title>
        <authorList>
            <person name="Langlade N."/>
            <person name="Munos S."/>
        </authorList>
    </citation>
    <scope>NUCLEOTIDE SEQUENCE [LARGE SCALE GENOMIC DNA]</scope>
    <source>
        <tissue evidence="2">Leaves</tissue>
    </source>
</reference>
<accession>A0A251V2N5</accession>
<protein>
    <submittedName>
        <fullName evidence="2">Uncharacterized protein</fullName>
    </submittedName>
</protein>
<name>A0A251V2N5_HELAN</name>
<evidence type="ECO:0000313" key="1">
    <source>
        <dbReference type="EMBL" id="KAF5812025.1"/>
    </source>
</evidence>
<dbReference type="AlphaFoldDB" id="A0A251V2N5"/>
<dbReference type="Gramene" id="mRNA:HanXRQr2_Chr04g0188041">
    <property type="protein sequence ID" value="mRNA:HanXRQr2_Chr04g0188041"/>
    <property type="gene ID" value="HanXRQr2_Chr04g0188041"/>
</dbReference>
<reference evidence="1" key="3">
    <citation type="submission" date="2020-06" db="EMBL/GenBank/DDBJ databases">
        <title>Helianthus annuus Genome sequencing and assembly Release 2.</title>
        <authorList>
            <person name="Gouzy J."/>
            <person name="Langlade N."/>
            <person name="Munos S."/>
        </authorList>
    </citation>
    <scope>NUCLEOTIDE SEQUENCE</scope>
    <source>
        <tissue evidence="1">Leaves</tissue>
    </source>
</reference>
<gene>
    <name evidence="2" type="ORF">HannXRQ_Chr04g0124741</name>
    <name evidence="1" type="ORF">HanXRQr2_Chr04g0188041</name>
</gene>
<keyword evidence="3" id="KW-1185">Reference proteome</keyword>
<evidence type="ECO:0000313" key="3">
    <source>
        <dbReference type="Proteomes" id="UP000215914"/>
    </source>
</evidence>
<dbReference type="Proteomes" id="UP000215914">
    <property type="component" value="Chromosome 4"/>
</dbReference>
<organism evidence="2 3">
    <name type="scientific">Helianthus annuus</name>
    <name type="common">Common sunflower</name>
    <dbReference type="NCBI Taxonomy" id="4232"/>
    <lineage>
        <taxon>Eukaryota</taxon>
        <taxon>Viridiplantae</taxon>
        <taxon>Streptophyta</taxon>
        <taxon>Embryophyta</taxon>
        <taxon>Tracheophyta</taxon>
        <taxon>Spermatophyta</taxon>
        <taxon>Magnoliopsida</taxon>
        <taxon>eudicotyledons</taxon>
        <taxon>Gunneridae</taxon>
        <taxon>Pentapetalae</taxon>
        <taxon>asterids</taxon>
        <taxon>campanulids</taxon>
        <taxon>Asterales</taxon>
        <taxon>Asteraceae</taxon>
        <taxon>Asteroideae</taxon>
        <taxon>Heliantheae alliance</taxon>
        <taxon>Heliantheae</taxon>
        <taxon>Helianthus</taxon>
    </lineage>
</organism>
<dbReference type="EMBL" id="CM007893">
    <property type="protein sequence ID" value="OTG29664.1"/>
    <property type="molecule type" value="Genomic_DNA"/>
</dbReference>
<reference evidence="1 3" key="1">
    <citation type="journal article" date="2017" name="Nature">
        <title>The sunflower genome provides insights into oil metabolism, flowering and Asterid evolution.</title>
        <authorList>
            <person name="Badouin H."/>
            <person name="Gouzy J."/>
            <person name="Grassa C.J."/>
            <person name="Murat F."/>
            <person name="Staton S.E."/>
            <person name="Cottret L."/>
            <person name="Lelandais-Briere C."/>
            <person name="Owens G.L."/>
            <person name="Carrere S."/>
            <person name="Mayjonade B."/>
            <person name="Legrand L."/>
            <person name="Gill N."/>
            <person name="Kane N.C."/>
            <person name="Bowers J.E."/>
            <person name="Hubner S."/>
            <person name="Bellec A."/>
            <person name="Berard A."/>
            <person name="Berges H."/>
            <person name="Blanchet N."/>
            <person name="Boniface M.C."/>
            <person name="Brunel D."/>
            <person name="Catrice O."/>
            <person name="Chaidir N."/>
            <person name="Claudel C."/>
            <person name="Donnadieu C."/>
            <person name="Faraut T."/>
            <person name="Fievet G."/>
            <person name="Helmstetter N."/>
            <person name="King M."/>
            <person name="Knapp S.J."/>
            <person name="Lai Z."/>
            <person name="Le Paslier M.C."/>
            <person name="Lippi Y."/>
            <person name="Lorenzon L."/>
            <person name="Mandel J.R."/>
            <person name="Marage G."/>
            <person name="Marchand G."/>
            <person name="Marquand E."/>
            <person name="Bret-Mestries E."/>
            <person name="Morien E."/>
            <person name="Nambeesan S."/>
            <person name="Nguyen T."/>
            <person name="Pegot-Espagnet P."/>
            <person name="Pouilly N."/>
            <person name="Raftis F."/>
            <person name="Sallet E."/>
            <person name="Schiex T."/>
            <person name="Thomas J."/>
            <person name="Vandecasteele C."/>
            <person name="Vares D."/>
            <person name="Vear F."/>
            <person name="Vautrin S."/>
            <person name="Crespi M."/>
            <person name="Mangin B."/>
            <person name="Burke J.M."/>
            <person name="Salse J."/>
            <person name="Munos S."/>
            <person name="Vincourt P."/>
            <person name="Rieseberg L.H."/>
            <person name="Langlade N.B."/>
        </authorList>
    </citation>
    <scope>NUCLEOTIDE SEQUENCE [LARGE SCALE GENOMIC DNA]</scope>
    <source>
        <strain evidence="3">cv. SF193</strain>
        <tissue evidence="1">Leaves</tissue>
    </source>
</reference>
<sequence length="82" mass="8880">MCSESNPIPFPLTPRSPHLVVTGILANKIGGTCYPVLIMSYENGTDFNFITTTSTRSHSRPCGCSLFHLILSFVEHVGGPLT</sequence>
<dbReference type="EMBL" id="MNCJ02000319">
    <property type="protein sequence ID" value="KAF5812025.1"/>
    <property type="molecule type" value="Genomic_DNA"/>
</dbReference>
<evidence type="ECO:0000313" key="2">
    <source>
        <dbReference type="EMBL" id="OTG29664.1"/>
    </source>
</evidence>
<dbReference type="InParanoid" id="A0A251V2N5"/>
<proteinExistence type="predicted"/>